<reference evidence="1 2" key="1">
    <citation type="submission" date="2019-09" db="EMBL/GenBank/DDBJ databases">
        <authorList>
            <person name="Chandra G."/>
            <person name="Truman W A."/>
        </authorList>
    </citation>
    <scope>NUCLEOTIDE SEQUENCE [LARGE SCALE GENOMIC DNA]</scope>
    <source>
        <strain evidence="1">PS685</strain>
    </source>
</reference>
<dbReference type="Proteomes" id="UP000326437">
    <property type="component" value="Unassembled WGS sequence"/>
</dbReference>
<evidence type="ECO:0000313" key="1">
    <source>
        <dbReference type="EMBL" id="VVN75198.1"/>
    </source>
</evidence>
<dbReference type="EMBL" id="CABVHO010000332">
    <property type="protein sequence ID" value="VVN75198.1"/>
    <property type="molecule type" value="Genomic_DNA"/>
</dbReference>
<evidence type="ECO:0000313" key="2">
    <source>
        <dbReference type="Proteomes" id="UP000326437"/>
    </source>
</evidence>
<accession>A0A5E7A839</accession>
<protein>
    <submittedName>
        <fullName evidence="1">Uncharacterized protein</fullName>
    </submittedName>
</protein>
<gene>
    <name evidence="1" type="ORF">PS685_05260</name>
</gene>
<name>A0A5E7A839_PSEFL</name>
<dbReference type="AlphaFoldDB" id="A0A5E7A839"/>
<proteinExistence type="predicted"/>
<sequence>MGLHIEIEFDAHIEAVRRQVERQRQPTGTQQGIQVLEHLGLETPGQTLPGQRLHLAQGAQPHAR</sequence>
<organism evidence="1 2">
    <name type="scientific">Pseudomonas fluorescens</name>
    <dbReference type="NCBI Taxonomy" id="294"/>
    <lineage>
        <taxon>Bacteria</taxon>
        <taxon>Pseudomonadati</taxon>
        <taxon>Pseudomonadota</taxon>
        <taxon>Gammaproteobacteria</taxon>
        <taxon>Pseudomonadales</taxon>
        <taxon>Pseudomonadaceae</taxon>
        <taxon>Pseudomonas</taxon>
    </lineage>
</organism>